<feature type="domain" description="GGDEF" evidence="2">
    <location>
        <begin position="219"/>
        <end position="353"/>
    </location>
</feature>
<dbReference type="InterPro" id="IPR052163">
    <property type="entry name" value="DGC-Regulatory_Protein"/>
</dbReference>
<feature type="transmembrane region" description="Helical" evidence="1">
    <location>
        <begin position="148"/>
        <end position="166"/>
    </location>
</feature>
<accession>A0ABV8XRR0</accession>
<dbReference type="RefSeq" id="WP_380040570.1">
    <property type="nucleotide sequence ID" value="NZ_JBHSEH010000020.1"/>
</dbReference>
<dbReference type="GO" id="GO:0052621">
    <property type="term" value="F:diguanylate cyclase activity"/>
    <property type="evidence" value="ECO:0007669"/>
    <property type="project" value="UniProtKB-EC"/>
</dbReference>
<organism evidence="3 4">
    <name type="scientific">Deinococcus navajonensis</name>
    <dbReference type="NCBI Taxonomy" id="309884"/>
    <lineage>
        <taxon>Bacteria</taxon>
        <taxon>Thermotogati</taxon>
        <taxon>Deinococcota</taxon>
        <taxon>Deinococci</taxon>
        <taxon>Deinococcales</taxon>
        <taxon>Deinococcaceae</taxon>
        <taxon>Deinococcus</taxon>
    </lineage>
</organism>
<dbReference type="Gene3D" id="3.30.70.270">
    <property type="match status" value="1"/>
</dbReference>
<protein>
    <submittedName>
        <fullName evidence="3">Diguanylate cyclase domain-containing protein</fullName>
        <ecNumber evidence="3">2.7.7.65</ecNumber>
    </submittedName>
</protein>
<sequence length="353" mass="38269">MDQRAVLLLILPLAALASLAAAVLDRRDPFDAAFYPLILVGVLLLYGALLWWPRASALVAGAVLWGFSAFFLIKLVYVLFFTASPQALASGLSGTFFWTPAVFLFTFTTANLRRGRAVNISFLAAMLLLSLVYVASEAVTGDPHLLNVLAQLNLANLTCFLLAGVIHRLAGRHAATAEYARTFERLAHTDVLTGLPNRRAFEQRVARAIAQTERQAPPAGLTVLYLDLNGFKQINDTYGHETGDLVLCRVAERLRGVFRSDEVVARLSGDEFAGLILSGDPDVVQAVVRRVELRVAEPISVPAGVLHVTASVGTSKAPAKGAEVQDLLRQADAAMYAVKRRARPDRGPDGQRR</sequence>
<dbReference type="PANTHER" id="PTHR46663:SF2">
    <property type="entry name" value="GGDEF DOMAIN-CONTAINING PROTEIN"/>
    <property type="match status" value="1"/>
</dbReference>
<dbReference type="InterPro" id="IPR000160">
    <property type="entry name" value="GGDEF_dom"/>
</dbReference>
<keyword evidence="1" id="KW-1133">Transmembrane helix</keyword>
<feature type="transmembrane region" description="Helical" evidence="1">
    <location>
        <begin position="59"/>
        <end position="81"/>
    </location>
</feature>
<keyword evidence="1" id="KW-0472">Membrane</keyword>
<dbReference type="InterPro" id="IPR029787">
    <property type="entry name" value="Nucleotide_cyclase"/>
</dbReference>
<dbReference type="CDD" id="cd01949">
    <property type="entry name" value="GGDEF"/>
    <property type="match status" value="1"/>
</dbReference>
<dbReference type="PROSITE" id="PS50887">
    <property type="entry name" value="GGDEF"/>
    <property type="match status" value="1"/>
</dbReference>
<keyword evidence="4" id="KW-1185">Reference proteome</keyword>
<dbReference type="PANTHER" id="PTHR46663">
    <property type="entry name" value="DIGUANYLATE CYCLASE DGCT-RELATED"/>
    <property type="match status" value="1"/>
</dbReference>
<proteinExistence type="predicted"/>
<keyword evidence="3" id="KW-0808">Transferase</keyword>
<dbReference type="SMART" id="SM00267">
    <property type="entry name" value="GGDEF"/>
    <property type="match status" value="1"/>
</dbReference>
<name>A0ABV8XRR0_9DEIO</name>
<keyword evidence="1" id="KW-0812">Transmembrane</keyword>
<keyword evidence="3" id="KW-0548">Nucleotidyltransferase</keyword>
<dbReference type="EC" id="2.7.7.65" evidence="3"/>
<evidence type="ECO:0000259" key="2">
    <source>
        <dbReference type="PROSITE" id="PS50887"/>
    </source>
</evidence>
<dbReference type="SUPFAM" id="SSF55073">
    <property type="entry name" value="Nucleotide cyclase"/>
    <property type="match status" value="1"/>
</dbReference>
<evidence type="ECO:0000256" key="1">
    <source>
        <dbReference type="SAM" id="Phobius"/>
    </source>
</evidence>
<dbReference type="NCBIfam" id="TIGR00254">
    <property type="entry name" value="GGDEF"/>
    <property type="match status" value="1"/>
</dbReference>
<dbReference type="Pfam" id="PF00990">
    <property type="entry name" value="GGDEF"/>
    <property type="match status" value="1"/>
</dbReference>
<gene>
    <name evidence="3" type="ORF">ACFOZ9_13685</name>
</gene>
<dbReference type="EMBL" id="JBHSEH010000020">
    <property type="protein sequence ID" value="MFC4427262.1"/>
    <property type="molecule type" value="Genomic_DNA"/>
</dbReference>
<feature type="transmembrane region" description="Helical" evidence="1">
    <location>
        <begin position="117"/>
        <end position="136"/>
    </location>
</feature>
<reference evidence="4" key="1">
    <citation type="journal article" date="2019" name="Int. J. Syst. Evol. Microbiol.">
        <title>The Global Catalogue of Microorganisms (GCM) 10K type strain sequencing project: providing services to taxonomists for standard genome sequencing and annotation.</title>
        <authorList>
            <consortium name="The Broad Institute Genomics Platform"/>
            <consortium name="The Broad Institute Genome Sequencing Center for Infectious Disease"/>
            <person name="Wu L."/>
            <person name="Ma J."/>
        </authorList>
    </citation>
    <scope>NUCLEOTIDE SEQUENCE [LARGE SCALE GENOMIC DNA]</scope>
    <source>
        <strain evidence="4">CCUG 56029</strain>
    </source>
</reference>
<evidence type="ECO:0000313" key="4">
    <source>
        <dbReference type="Proteomes" id="UP001595998"/>
    </source>
</evidence>
<comment type="caution">
    <text evidence="3">The sequence shown here is derived from an EMBL/GenBank/DDBJ whole genome shotgun (WGS) entry which is preliminary data.</text>
</comment>
<feature type="transmembrane region" description="Helical" evidence="1">
    <location>
        <begin position="32"/>
        <end position="52"/>
    </location>
</feature>
<evidence type="ECO:0000313" key="3">
    <source>
        <dbReference type="EMBL" id="MFC4427262.1"/>
    </source>
</evidence>
<dbReference type="Proteomes" id="UP001595998">
    <property type="component" value="Unassembled WGS sequence"/>
</dbReference>
<dbReference type="InterPro" id="IPR043128">
    <property type="entry name" value="Rev_trsase/Diguanyl_cyclase"/>
</dbReference>
<feature type="transmembrane region" description="Helical" evidence="1">
    <location>
        <begin position="87"/>
        <end position="105"/>
    </location>
</feature>